<dbReference type="PATRIC" id="fig|869719.3.peg.719"/>
<keyword evidence="1" id="KW-0812">Transmembrane</keyword>
<keyword evidence="1" id="KW-1133">Transmembrane helix</keyword>
<reference evidence="2 3" key="1">
    <citation type="journal article" date="2016" name="Front. Microbiol.">
        <title>Genomic Resource of Rice Seed Associated Bacteria.</title>
        <authorList>
            <person name="Midha S."/>
            <person name="Bansal K."/>
            <person name="Sharma S."/>
            <person name="Kumar N."/>
            <person name="Patil P.P."/>
            <person name="Chaudhry V."/>
            <person name="Patil P.B."/>
        </authorList>
    </citation>
    <scope>NUCLEOTIDE SEQUENCE [LARGE SCALE GENOMIC DNA]</scope>
    <source>
        <strain evidence="2 3">NS334</strain>
    </source>
</reference>
<sequence>LICYRGLTLSVPRILLLLGLVWMALSHIRNIEVFAFIAPLVLAKPMSEQWGMAVVTAARFEERRSLPVVTMLAAVAMVIGAWVTTTTFVAQHEFKFLPAFWPAAAVDVPQQHKAQRVFNTAPFGGYLVSRDIKVFIDGRAELYGEQFVLDYYAALDARDTGQLLDLLDRYRIDATLLSSGSPAGNVLDHLKGWKRLYKDDVAVIHVRSDDKAAAAPAAGSSN</sequence>
<feature type="transmembrane region" description="Helical" evidence="1">
    <location>
        <begin position="67"/>
        <end position="90"/>
    </location>
</feature>
<keyword evidence="1" id="KW-0472">Membrane</keyword>
<evidence type="ECO:0000313" key="2">
    <source>
        <dbReference type="EMBL" id="KTT68033.1"/>
    </source>
</evidence>
<proteinExistence type="predicted"/>
<comment type="caution">
    <text evidence="2">The sequence shown here is derived from an EMBL/GenBank/DDBJ whole genome shotgun (WGS) entry which is preliminary data.</text>
</comment>
<feature type="non-terminal residue" evidence="2">
    <location>
        <position position="1"/>
    </location>
</feature>
<keyword evidence="3" id="KW-1185">Reference proteome</keyword>
<gene>
    <name evidence="2" type="ORF">NS334_16385</name>
</gene>
<organism evidence="2 3">
    <name type="scientific">Sphingomonas endophytica</name>
    <dbReference type="NCBI Taxonomy" id="869719"/>
    <lineage>
        <taxon>Bacteria</taxon>
        <taxon>Pseudomonadati</taxon>
        <taxon>Pseudomonadota</taxon>
        <taxon>Alphaproteobacteria</taxon>
        <taxon>Sphingomonadales</taxon>
        <taxon>Sphingomonadaceae</taxon>
        <taxon>Sphingomonas</taxon>
    </lineage>
</organism>
<protein>
    <submittedName>
        <fullName evidence="2">Membrane protein</fullName>
    </submittedName>
</protein>
<dbReference type="Proteomes" id="UP000074310">
    <property type="component" value="Unassembled WGS sequence"/>
</dbReference>
<dbReference type="AlphaFoldDB" id="A0A147HTA0"/>
<dbReference type="EMBL" id="LDTB01000134">
    <property type="protein sequence ID" value="KTT68033.1"/>
    <property type="molecule type" value="Genomic_DNA"/>
</dbReference>
<evidence type="ECO:0000313" key="3">
    <source>
        <dbReference type="Proteomes" id="UP000074310"/>
    </source>
</evidence>
<evidence type="ECO:0000256" key="1">
    <source>
        <dbReference type="SAM" id="Phobius"/>
    </source>
</evidence>
<name>A0A147HTA0_9SPHN</name>
<dbReference type="RefSeq" id="WP_206542679.1">
    <property type="nucleotide sequence ID" value="NZ_LDTB01000134.1"/>
</dbReference>
<accession>A0A147HTA0</accession>